<proteinExistence type="predicted"/>
<feature type="region of interest" description="Disordered" evidence="1">
    <location>
        <begin position="1"/>
        <end position="61"/>
    </location>
</feature>
<keyword evidence="3" id="KW-1185">Reference proteome</keyword>
<feature type="compositionally biased region" description="Basic and acidic residues" evidence="1">
    <location>
        <begin position="15"/>
        <end position="32"/>
    </location>
</feature>
<feature type="compositionally biased region" description="Basic and acidic residues" evidence="1">
    <location>
        <begin position="48"/>
        <end position="61"/>
    </location>
</feature>
<evidence type="ECO:0000256" key="1">
    <source>
        <dbReference type="SAM" id="MobiDB-lite"/>
    </source>
</evidence>
<dbReference type="AlphaFoldDB" id="A0A026W3T3"/>
<name>A0A026W3T3_OOCBI</name>
<reference evidence="2 3" key="1">
    <citation type="journal article" date="2014" name="Curr. Biol.">
        <title>The genome of the clonal raider ant Cerapachys biroi.</title>
        <authorList>
            <person name="Oxley P.R."/>
            <person name="Ji L."/>
            <person name="Fetter-Pruneda I."/>
            <person name="McKenzie S.K."/>
            <person name="Li C."/>
            <person name="Hu H."/>
            <person name="Zhang G."/>
            <person name="Kronauer D.J."/>
        </authorList>
    </citation>
    <scope>NUCLEOTIDE SEQUENCE [LARGE SCALE GENOMIC DNA]</scope>
</reference>
<protein>
    <submittedName>
        <fullName evidence="2">Uncharacterized protein</fullName>
    </submittedName>
</protein>
<dbReference type="Proteomes" id="UP000053097">
    <property type="component" value="Unassembled WGS sequence"/>
</dbReference>
<gene>
    <name evidence="2" type="ORF">X777_11109</name>
</gene>
<evidence type="ECO:0000313" key="3">
    <source>
        <dbReference type="Proteomes" id="UP000053097"/>
    </source>
</evidence>
<accession>A0A026W3T3</accession>
<dbReference type="EMBL" id="KK107467">
    <property type="protein sequence ID" value="EZA50271.1"/>
    <property type="molecule type" value="Genomic_DNA"/>
</dbReference>
<evidence type="ECO:0000313" key="2">
    <source>
        <dbReference type="EMBL" id="EZA50271.1"/>
    </source>
</evidence>
<sequence length="61" mass="7231">MGEYQREDEAEEEEGNNRGEKGGNSEWKEMGRWRRICGISVKKSQGRRNREMTGLKDEKKR</sequence>
<organism evidence="2 3">
    <name type="scientific">Ooceraea biroi</name>
    <name type="common">Clonal raider ant</name>
    <name type="synonym">Cerapachys biroi</name>
    <dbReference type="NCBI Taxonomy" id="2015173"/>
    <lineage>
        <taxon>Eukaryota</taxon>
        <taxon>Metazoa</taxon>
        <taxon>Ecdysozoa</taxon>
        <taxon>Arthropoda</taxon>
        <taxon>Hexapoda</taxon>
        <taxon>Insecta</taxon>
        <taxon>Pterygota</taxon>
        <taxon>Neoptera</taxon>
        <taxon>Endopterygota</taxon>
        <taxon>Hymenoptera</taxon>
        <taxon>Apocrita</taxon>
        <taxon>Aculeata</taxon>
        <taxon>Formicoidea</taxon>
        <taxon>Formicidae</taxon>
        <taxon>Dorylinae</taxon>
        <taxon>Ooceraea</taxon>
    </lineage>
</organism>